<gene>
    <name evidence="7" type="ORF">GCM10011274_05660</name>
    <name evidence="8" type="ORF">JEU11_14565</name>
</gene>
<reference evidence="7" key="1">
    <citation type="journal article" date="2014" name="Int. J. Syst. Evol. Microbiol.">
        <title>Complete genome sequence of Corynebacterium casei LMG S-19264T (=DSM 44701T), isolated from a smear-ripened cheese.</title>
        <authorList>
            <consortium name="US DOE Joint Genome Institute (JGI-PGF)"/>
            <person name="Walter F."/>
            <person name="Albersmeier A."/>
            <person name="Kalinowski J."/>
            <person name="Ruckert C."/>
        </authorList>
    </citation>
    <scope>NUCLEOTIDE SEQUENCE</scope>
    <source>
        <strain evidence="7">KCTC 32337</strain>
    </source>
</reference>
<sequence>MDPALLILLVCSILGAVVGLLAGMLGIGGGLIIVPSLLYLLTHYLELPLTVAMPMAIATSLSTIVLTAISSSRAHYKLGNLRTFYLLWTGIGISIGAIIGPQFATLISAQSLKTLFAVLVMVIAAQMVFLGNKNAKRDVTQSLLLVIGVITGCISSIMGIGGGAIMVPALLWCRVDMRAAIGCAAFSGLVIALFGSASFIVAGWNNTHLPEWALGYIYLPATLGIVMTSVFTASIGAKLSRTLNTQLLKKIFAGFLVIVSLRMLLG</sequence>
<protein>
    <recommendedName>
        <fullName evidence="6">Probable membrane transporter protein</fullName>
    </recommendedName>
</protein>
<dbReference type="RefSeq" id="WP_008304408.1">
    <property type="nucleotide sequence ID" value="NZ_BMZC01000001.1"/>
</dbReference>
<comment type="subcellular location">
    <subcellularLocation>
        <location evidence="6">Cell membrane</location>
        <topology evidence="6">Multi-pass membrane protein</topology>
    </subcellularLocation>
    <subcellularLocation>
        <location evidence="1">Membrane</location>
        <topology evidence="1">Multi-pass membrane protein</topology>
    </subcellularLocation>
</comment>
<dbReference type="PANTHER" id="PTHR43483:SF3">
    <property type="entry name" value="MEMBRANE TRANSPORTER PROTEIN HI_0806-RELATED"/>
    <property type="match status" value="1"/>
</dbReference>
<accession>A0A8H9IBY8</accession>
<evidence type="ECO:0000256" key="6">
    <source>
        <dbReference type="RuleBase" id="RU363041"/>
    </source>
</evidence>
<evidence type="ECO:0000256" key="5">
    <source>
        <dbReference type="ARBA" id="ARBA00023136"/>
    </source>
</evidence>
<keyword evidence="5 6" id="KW-0472">Membrane</keyword>
<evidence type="ECO:0000313" key="8">
    <source>
        <dbReference type="EMBL" id="MBJ2137680.1"/>
    </source>
</evidence>
<proteinExistence type="inferred from homology"/>
<evidence type="ECO:0000313" key="10">
    <source>
        <dbReference type="Proteomes" id="UP000649232"/>
    </source>
</evidence>
<dbReference type="AlphaFoldDB" id="A0A8H9IBY8"/>
<feature type="transmembrane region" description="Helical" evidence="6">
    <location>
        <begin position="84"/>
        <end position="107"/>
    </location>
</feature>
<evidence type="ECO:0000256" key="4">
    <source>
        <dbReference type="ARBA" id="ARBA00022989"/>
    </source>
</evidence>
<feature type="transmembrane region" description="Helical" evidence="6">
    <location>
        <begin position="114"/>
        <end position="131"/>
    </location>
</feature>
<dbReference type="Proteomes" id="UP000649232">
    <property type="component" value="Unassembled WGS sequence"/>
</dbReference>
<evidence type="ECO:0000256" key="3">
    <source>
        <dbReference type="ARBA" id="ARBA00022692"/>
    </source>
</evidence>
<feature type="transmembrane region" description="Helical" evidence="6">
    <location>
        <begin position="216"/>
        <end position="235"/>
    </location>
</feature>
<keyword evidence="4 6" id="KW-1133">Transmembrane helix</keyword>
<feature type="transmembrane region" description="Helical" evidence="6">
    <location>
        <begin position="6"/>
        <end position="39"/>
    </location>
</feature>
<keyword evidence="3 6" id="KW-0812">Transmembrane</keyword>
<dbReference type="EMBL" id="BMZC01000001">
    <property type="protein sequence ID" value="GGZ50335.1"/>
    <property type="molecule type" value="Genomic_DNA"/>
</dbReference>
<reference evidence="7" key="2">
    <citation type="submission" date="2020-09" db="EMBL/GenBank/DDBJ databases">
        <authorList>
            <person name="Sun Q."/>
            <person name="Kim S."/>
        </authorList>
    </citation>
    <scope>NUCLEOTIDE SEQUENCE</scope>
    <source>
        <strain evidence="7">KCTC 32337</strain>
    </source>
</reference>
<feature type="transmembrane region" description="Helical" evidence="6">
    <location>
        <begin position="51"/>
        <end position="72"/>
    </location>
</feature>
<feature type="transmembrane region" description="Helical" evidence="6">
    <location>
        <begin position="143"/>
        <end position="172"/>
    </location>
</feature>
<organism evidence="7 9">
    <name type="scientific">Paraglaciecola chathamensis</name>
    <dbReference type="NCBI Taxonomy" id="368405"/>
    <lineage>
        <taxon>Bacteria</taxon>
        <taxon>Pseudomonadati</taxon>
        <taxon>Pseudomonadota</taxon>
        <taxon>Gammaproteobacteria</taxon>
        <taxon>Alteromonadales</taxon>
        <taxon>Alteromonadaceae</taxon>
        <taxon>Paraglaciecola</taxon>
    </lineage>
</organism>
<dbReference type="InterPro" id="IPR002781">
    <property type="entry name" value="TM_pro_TauE-like"/>
</dbReference>
<dbReference type="PANTHER" id="PTHR43483">
    <property type="entry name" value="MEMBRANE TRANSPORTER PROTEIN HI_0806-RELATED"/>
    <property type="match status" value="1"/>
</dbReference>
<comment type="similarity">
    <text evidence="2 6">Belongs to the 4-toluene sulfonate uptake permease (TSUP) (TC 2.A.102) family.</text>
</comment>
<evidence type="ECO:0000313" key="7">
    <source>
        <dbReference type="EMBL" id="GGZ50335.1"/>
    </source>
</evidence>
<evidence type="ECO:0000313" key="9">
    <source>
        <dbReference type="Proteomes" id="UP000622604"/>
    </source>
</evidence>
<dbReference type="GO" id="GO:0005886">
    <property type="term" value="C:plasma membrane"/>
    <property type="evidence" value="ECO:0007669"/>
    <property type="project" value="UniProtKB-SubCell"/>
</dbReference>
<evidence type="ECO:0000256" key="2">
    <source>
        <dbReference type="ARBA" id="ARBA00009142"/>
    </source>
</evidence>
<dbReference type="Pfam" id="PF01925">
    <property type="entry name" value="TauE"/>
    <property type="match status" value="1"/>
</dbReference>
<dbReference type="EMBL" id="JAEILT010000022">
    <property type="protein sequence ID" value="MBJ2137680.1"/>
    <property type="molecule type" value="Genomic_DNA"/>
</dbReference>
<dbReference type="Proteomes" id="UP000622604">
    <property type="component" value="Unassembled WGS sequence"/>
</dbReference>
<comment type="caution">
    <text evidence="7">The sequence shown here is derived from an EMBL/GenBank/DDBJ whole genome shotgun (WGS) entry which is preliminary data.</text>
</comment>
<evidence type="ECO:0000256" key="1">
    <source>
        <dbReference type="ARBA" id="ARBA00004141"/>
    </source>
</evidence>
<name>A0A8H9IBY8_9ALTE</name>
<keyword evidence="6" id="KW-1003">Cell membrane</keyword>
<feature type="transmembrane region" description="Helical" evidence="6">
    <location>
        <begin position="247"/>
        <end position="265"/>
    </location>
</feature>
<reference evidence="8 10" key="3">
    <citation type="submission" date="2020-12" db="EMBL/GenBank/DDBJ databases">
        <title>Draft genome sequences of nine environmental bacterial isolates colonizing plastic.</title>
        <authorList>
            <person name="Borre I."/>
            <person name="Sonnenschein E.C."/>
        </authorList>
    </citation>
    <scope>NUCLEOTIDE SEQUENCE [LARGE SCALE GENOMIC DNA]</scope>
    <source>
        <strain evidence="8 10">IB30</strain>
    </source>
</reference>
<feature type="transmembrane region" description="Helical" evidence="6">
    <location>
        <begin position="179"/>
        <end position="204"/>
    </location>
</feature>